<dbReference type="InterPro" id="IPR001584">
    <property type="entry name" value="Integrase_cat-core"/>
</dbReference>
<dbReference type="InterPro" id="IPR036397">
    <property type="entry name" value="RNaseH_sf"/>
</dbReference>
<keyword evidence="3" id="KW-1185">Reference proteome</keyword>
<dbReference type="OrthoDB" id="121904at2759"/>
<comment type="caution">
    <text evidence="2">The sequence shown here is derived from an EMBL/GenBank/DDBJ whole genome shotgun (WGS) entry which is preliminary data.</text>
</comment>
<sequence>MSTAGRLVHVADDVVRVQLYRADAPGKKVMTEDGVEVDGKLLLPTRTKALLKRLFVVAHCYPLGYHGMIELFDDRFALVNTRQAVTRFINQRLLCKHVKGGLVFQRYSAENRPSYGDTVYLLVLKDEVTQCCELVPADTTDNHTIVAAILDWIKRFRSPPTRMSDNGVQFKIEVMELLAEQLGASHGSHINVERVSRDILQALQVMLLESRLDTRNWVYLLPIILVNLNRTSVFSLGNCAPVELFTGSPATSALGIVAAPTECVLRNLPMERLIYGGRLVSFASACMLCTTWP</sequence>
<protein>
    <recommendedName>
        <fullName evidence="1">Integrase catalytic domain-containing protein</fullName>
    </recommendedName>
</protein>
<dbReference type="InterPro" id="IPR012337">
    <property type="entry name" value="RNaseH-like_sf"/>
</dbReference>
<dbReference type="GO" id="GO:0003676">
    <property type="term" value="F:nucleic acid binding"/>
    <property type="evidence" value="ECO:0007669"/>
    <property type="project" value="InterPro"/>
</dbReference>
<dbReference type="AlphaFoldDB" id="A0A2P4YUL9"/>
<dbReference type="GO" id="GO:0015074">
    <property type="term" value="P:DNA integration"/>
    <property type="evidence" value="ECO:0007669"/>
    <property type="project" value="InterPro"/>
</dbReference>
<feature type="domain" description="Integrase catalytic" evidence="1">
    <location>
        <begin position="95"/>
        <end position="249"/>
    </location>
</feature>
<name>A0A2P4YUL9_9STRA</name>
<reference evidence="2 3" key="1">
    <citation type="journal article" date="2017" name="Genome Biol. Evol.">
        <title>Phytophthora megakarya and P. palmivora, closely related causal agents of cacao black pod rot, underwent increases in genome sizes and gene numbers by different mechanisms.</title>
        <authorList>
            <person name="Ali S.S."/>
            <person name="Shao J."/>
            <person name="Lary D.J."/>
            <person name="Kronmiller B."/>
            <person name="Shen D."/>
            <person name="Strem M.D."/>
            <person name="Amoako-Attah I."/>
            <person name="Akrofi A.Y."/>
            <person name="Begoude B.A."/>
            <person name="Ten Hoopen G.M."/>
            <person name="Coulibaly K."/>
            <person name="Kebe B.I."/>
            <person name="Melnick R.L."/>
            <person name="Guiltinan M.J."/>
            <person name="Tyler B.M."/>
            <person name="Meinhardt L.W."/>
            <person name="Bailey B.A."/>
        </authorList>
    </citation>
    <scope>NUCLEOTIDE SEQUENCE [LARGE SCALE GENOMIC DNA]</scope>
    <source>
        <strain evidence="3">sbr112.9</strain>
    </source>
</reference>
<dbReference type="EMBL" id="NCKW01000067">
    <property type="protein sequence ID" value="POM81507.1"/>
    <property type="molecule type" value="Genomic_DNA"/>
</dbReference>
<evidence type="ECO:0000259" key="1">
    <source>
        <dbReference type="PROSITE" id="PS50994"/>
    </source>
</evidence>
<proteinExistence type="predicted"/>
<evidence type="ECO:0000313" key="2">
    <source>
        <dbReference type="EMBL" id="POM81507.1"/>
    </source>
</evidence>
<dbReference type="Gene3D" id="3.30.420.10">
    <property type="entry name" value="Ribonuclease H-like superfamily/Ribonuclease H"/>
    <property type="match status" value="1"/>
</dbReference>
<organism evidence="2 3">
    <name type="scientific">Phytophthora palmivora</name>
    <dbReference type="NCBI Taxonomy" id="4796"/>
    <lineage>
        <taxon>Eukaryota</taxon>
        <taxon>Sar</taxon>
        <taxon>Stramenopiles</taxon>
        <taxon>Oomycota</taxon>
        <taxon>Peronosporomycetes</taxon>
        <taxon>Peronosporales</taxon>
        <taxon>Peronosporaceae</taxon>
        <taxon>Phytophthora</taxon>
    </lineage>
</organism>
<gene>
    <name evidence="2" type="ORF">PHPALM_514</name>
</gene>
<evidence type="ECO:0000313" key="3">
    <source>
        <dbReference type="Proteomes" id="UP000237271"/>
    </source>
</evidence>
<dbReference type="SUPFAM" id="SSF53098">
    <property type="entry name" value="Ribonuclease H-like"/>
    <property type="match status" value="1"/>
</dbReference>
<dbReference type="Proteomes" id="UP000237271">
    <property type="component" value="Unassembled WGS sequence"/>
</dbReference>
<dbReference type="PROSITE" id="PS50994">
    <property type="entry name" value="INTEGRASE"/>
    <property type="match status" value="1"/>
</dbReference>
<accession>A0A2P4YUL9</accession>